<sequence length="67" mass="7195">MPSGHLTRNMIYEPLLLSRVLSGRSGTRLRASAVACHLVQFATAGSSTANLVQTGTIIVCFRPKHSN</sequence>
<gene>
    <name evidence="1" type="ORF">GQ607_003564</name>
</gene>
<dbReference type="Proteomes" id="UP000434172">
    <property type="component" value="Unassembled WGS sequence"/>
</dbReference>
<comment type="caution">
    <text evidence="1">The sequence shown here is derived from an EMBL/GenBank/DDBJ whole genome shotgun (WGS) entry which is preliminary data.</text>
</comment>
<reference evidence="1 2" key="1">
    <citation type="submission" date="2019-12" db="EMBL/GenBank/DDBJ databases">
        <title>A genome sequence resource for the geographically widespread anthracnose pathogen Colletotrichum asianum.</title>
        <authorList>
            <person name="Meng Y."/>
        </authorList>
    </citation>
    <scope>NUCLEOTIDE SEQUENCE [LARGE SCALE GENOMIC DNA]</scope>
    <source>
        <strain evidence="1 2">ICMP 18580</strain>
    </source>
</reference>
<dbReference type="AlphaFoldDB" id="A0A8H3WMF8"/>
<dbReference type="EMBL" id="WOWK01000013">
    <property type="protein sequence ID" value="KAF0329255.1"/>
    <property type="molecule type" value="Genomic_DNA"/>
</dbReference>
<proteinExistence type="predicted"/>
<evidence type="ECO:0000313" key="2">
    <source>
        <dbReference type="Proteomes" id="UP000434172"/>
    </source>
</evidence>
<protein>
    <submittedName>
        <fullName evidence="1">Uncharacterized protein</fullName>
    </submittedName>
</protein>
<organism evidence="1 2">
    <name type="scientific">Colletotrichum asianum</name>
    <dbReference type="NCBI Taxonomy" id="702518"/>
    <lineage>
        <taxon>Eukaryota</taxon>
        <taxon>Fungi</taxon>
        <taxon>Dikarya</taxon>
        <taxon>Ascomycota</taxon>
        <taxon>Pezizomycotina</taxon>
        <taxon>Sordariomycetes</taxon>
        <taxon>Hypocreomycetidae</taxon>
        <taxon>Glomerellales</taxon>
        <taxon>Glomerellaceae</taxon>
        <taxon>Colletotrichum</taxon>
        <taxon>Colletotrichum gloeosporioides species complex</taxon>
    </lineage>
</organism>
<keyword evidence="2" id="KW-1185">Reference proteome</keyword>
<evidence type="ECO:0000313" key="1">
    <source>
        <dbReference type="EMBL" id="KAF0329255.1"/>
    </source>
</evidence>
<accession>A0A8H3WMF8</accession>
<name>A0A8H3WMF8_9PEZI</name>